<evidence type="ECO:0000313" key="2">
    <source>
        <dbReference type="Proteomes" id="UP001150581"/>
    </source>
</evidence>
<name>A0ACC1IX92_9FUNG</name>
<dbReference type="Proteomes" id="UP001150581">
    <property type="component" value="Unassembled WGS sequence"/>
</dbReference>
<proteinExistence type="predicted"/>
<sequence>MSQSIPSFADLTKSLGAAAFSVSRHSKGPHSATLPVPIQSTHKTAAKLAAASPPQSFQHFQPSSAPTRRLQNESRSSQSSGSKNIVSSISVPTASMGTVAASKPSGTVCFNCGVDSTPLWRRDVNSNVVCNSCGLYWKLHGISRPPSMKRAVIKRRRRRATNNTSPTEKAVRKTPLSADAPCRSSSLPLRAEKQELDLSNRMQSTFHGGNTMESNNFSSGSGQTSSNCTPWSNVLSYASTPSIPSTPFKTNSSHGMHADYSSVREVRFPRMLGLESLMRAAELSPPMTSHYESHHNKRRYYSHQLPHESLLDSLATVATAEISLSSKRQALGNERNNMLASSSSNRGDMMPHYLNQSLHHVTYREELQRECERLHKEYRPRAASIENIISMDVSDCVSKVVVSSGLV</sequence>
<evidence type="ECO:0000313" key="1">
    <source>
        <dbReference type="EMBL" id="KAJ1902437.1"/>
    </source>
</evidence>
<protein>
    <submittedName>
        <fullName evidence="1">GATA type transcriptional activator of nitrogen-regulated proteins</fullName>
    </submittedName>
</protein>
<reference evidence="1" key="1">
    <citation type="submission" date="2022-07" db="EMBL/GenBank/DDBJ databases">
        <title>Phylogenomic reconstructions and comparative analyses of Kickxellomycotina fungi.</title>
        <authorList>
            <person name="Reynolds N.K."/>
            <person name="Stajich J.E."/>
            <person name="Barry K."/>
            <person name="Grigoriev I.V."/>
            <person name="Crous P."/>
            <person name="Smith M.E."/>
        </authorList>
    </citation>
    <scope>NUCLEOTIDE SEQUENCE</scope>
    <source>
        <strain evidence="1">Benny 63K</strain>
    </source>
</reference>
<accession>A0ACC1IX92</accession>
<keyword evidence="2" id="KW-1185">Reference proteome</keyword>
<comment type="caution">
    <text evidence="1">The sequence shown here is derived from an EMBL/GenBank/DDBJ whole genome shotgun (WGS) entry which is preliminary data.</text>
</comment>
<organism evidence="1 2">
    <name type="scientific">Kickxella alabastrina</name>
    <dbReference type="NCBI Taxonomy" id="61397"/>
    <lineage>
        <taxon>Eukaryota</taxon>
        <taxon>Fungi</taxon>
        <taxon>Fungi incertae sedis</taxon>
        <taxon>Zoopagomycota</taxon>
        <taxon>Kickxellomycotina</taxon>
        <taxon>Kickxellomycetes</taxon>
        <taxon>Kickxellales</taxon>
        <taxon>Kickxellaceae</taxon>
        <taxon>Kickxella</taxon>
    </lineage>
</organism>
<dbReference type="EMBL" id="JANBPG010000001">
    <property type="protein sequence ID" value="KAJ1902437.1"/>
    <property type="molecule type" value="Genomic_DNA"/>
</dbReference>
<gene>
    <name evidence="1" type="primary">SFU1_1</name>
    <name evidence="1" type="ORF">LPJ66_000048</name>
</gene>